<accession>A0A2M7Q8F9</accession>
<evidence type="ECO:0000313" key="3">
    <source>
        <dbReference type="Proteomes" id="UP000230363"/>
    </source>
</evidence>
<feature type="non-terminal residue" evidence="2">
    <location>
        <position position="211"/>
    </location>
</feature>
<comment type="caution">
    <text evidence="2">The sequence shown here is derived from an EMBL/GenBank/DDBJ whole genome shotgun (WGS) entry which is preliminary data.</text>
</comment>
<evidence type="ECO:0000256" key="1">
    <source>
        <dbReference type="SAM" id="MobiDB-lite"/>
    </source>
</evidence>
<sequence>MKIILFIVIVGGIIFFVIAAPKFFEDYDLKKGLNATSTEKIVSSAQKATIKTAPSAQSSIATPSSSGKKEISDSRIPSGFSREQLSPFFEKIRIASASFSTGYNKPSIIRLYSRLESGDSPIDITGWRLKSNRSEFIIPKAVEIYKPSGANEEKNIILLSNNYVNIYSTTSVINKNFRLNKCAGYLENSFDFNPSLPQSCPMVYRSRYEIA</sequence>
<protein>
    <recommendedName>
        <fullName evidence="4">LTD domain-containing protein</fullName>
    </recommendedName>
</protein>
<dbReference type="EMBL" id="PFKZ01000078">
    <property type="protein sequence ID" value="PIY59392.1"/>
    <property type="molecule type" value="Genomic_DNA"/>
</dbReference>
<proteinExistence type="predicted"/>
<feature type="compositionally biased region" description="Low complexity" evidence="1">
    <location>
        <begin position="54"/>
        <end position="66"/>
    </location>
</feature>
<dbReference type="Proteomes" id="UP000230363">
    <property type="component" value="Unassembled WGS sequence"/>
</dbReference>
<gene>
    <name evidence="2" type="ORF">COY96_02085</name>
</gene>
<feature type="region of interest" description="Disordered" evidence="1">
    <location>
        <begin position="54"/>
        <end position="75"/>
    </location>
</feature>
<evidence type="ECO:0000313" key="2">
    <source>
        <dbReference type="EMBL" id="PIY59392.1"/>
    </source>
</evidence>
<organism evidence="2 3">
    <name type="scientific">Candidatus Wolfebacteria bacterium CG_4_10_14_0_8_um_filter_37_11</name>
    <dbReference type="NCBI Taxonomy" id="1975062"/>
    <lineage>
        <taxon>Bacteria</taxon>
        <taxon>Candidatus Wolfeibacteriota</taxon>
    </lineage>
</organism>
<name>A0A2M7Q8F9_9BACT</name>
<reference evidence="3" key="1">
    <citation type="submission" date="2017-09" db="EMBL/GenBank/DDBJ databases">
        <title>Depth-based differentiation of microbial function through sediment-hosted aquifers and enrichment of novel symbionts in the deep terrestrial subsurface.</title>
        <authorList>
            <person name="Probst A.J."/>
            <person name="Ladd B."/>
            <person name="Jarett J.K."/>
            <person name="Geller-Mcgrath D.E."/>
            <person name="Sieber C.M.K."/>
            <person name="Emerson J.B."/>
            <person name="Anantharaman K."/>
            <person name="Thomas B.C."/>
            <person name="Malmstrom R."/>
            <person name="Stieglmeier M."/>
            <person name="Klingl A."/>
            <person name="Woyke T."/>
            <person name="Ryan C.M."/>
            <person name="Banfield J.F."/>
        </authorList>
    </citation>
    <scope>NUCLEOTIDE SEQUENCE [LARGE SCALE GENOMIC DNA]</scope>
</reference>
<evidence type="ECO:0008006" key="4">
    <source>
        <dbReference type="Google" id="ProtNLM"/>
    </source>
</evidence>
<dbReference type="AlphaFoldDB" id="A0A2M7Q8F9"/>